<evidence type="ECO:0000256" key="4">
    <source>
        <dbReference type="SAM" id="SignalP"/>
    </source>
</evidence>
<dbReference type="CDD" id="cd05471">
    <property type="entry name" value="pepsin_like"/>
    <property type="match status" value="1"/>
</dbReference>
<dbReference type="InterPro" id="IPR033121">
    <property type="entry name" value="PEPTIDASE_A1"/>
</dbReference>
<evidence type="ECO:0000256" key="3">
    <source>
        <dbReference type="SAM" id="Phobius"/>
    </source>
</evidence>
<organism evidence="6 7">
    <name type="scientific">Mycena rosella</name>
    <name type="common">Pink bonnet</name>
    <name type="synonym">Agaricus rosellus</name>
    <dbReference type="NCBI Taxonomy" id="1033263"/>
    <lineage>
        <taxon>Eukaryota</taxon>
        <taxon>Fungi</taxon>
        <taxon>Dikarya</taxon>
        <taxon>Basidiomycota</taxon>
        <taxon>Agaricomycotina</taxon>
        <taxon>Agaricomycetes</taxon>
        <taxon>Agaricomycetidae</taxon>
        <taxon>Agaricales</taxon>
        <taxon>Marasmiineae</taxon>
        <taxon>Mycenaceae</taxon>
        <taxon>Mycena</taxon>
    </lineage>
</organism>
<dbReference type="GO" id="GO:0004190">
    <property type="term" value="F:aspartic-type endopeptidase activity"/>
    <property type="evidence" value="ECO:0007669"/>
    <property type="project" value="InterPro"/>
</dbReference>
<feature type="compositionally biased region" description="Pro residues" evidence="2">
    <location>
        <begin position="519"/>
        <end position="534"/>
    </location>
</feature>
<evidence type="ECO:0000313" key="6">
    <source>
        <dbReference type="EMBL" id="KAJ7674441.1"/>
    </source>
</evidence>
<dbReference type="PANTHER" id="PTHR47966">
    <property type="entry name" value="BETA-SITE APP-CLEAVING ENZYME, ISOFORM A-RELATED"/>
    <property type="match status" value="1"/>
</dbReference>
<dbReference type="Pfam" id="PF00026">
    <property type="entry name" value="Asp"/>
    <property type="match status" value="1"/>
</dbReference>
<feature type="compositionally biased region" description="Polar residues" evidence="2">
    <location>
        <begin position="488"/>
        <end position="497"/>
    </location>
</feature>
<keyword evidence="3" id="KW-1133">Transmembrane helix</keyword>
<feature type="domain" description="Peptidase A1" evidence="5">
    <location>
        <begin position="47"/>
        <end position="376"/>
    </location>
</feature>
<dbReference type="EMBL" id="JARKIE010000154">
    <property type="protein sequence ID" value="KAJ7674441.1"/>
    <property type="molecule type" value="Genomic_DNA"/>
</dbReference>
<keyword evidence="4" id="KW-0732">Signal</keyword>
<dbReference type="AlphaFoldDB" id="A0AAD7D1N5"/>
<evidence type="ECO:0000256" key="1">
    <source>
        <dbReference type="ARBA" id="ARBA00007447"/>
    </source>
</evidence>
<dbReference type="GO" id="GO:0006508">
    <property type="term" value="P:proteolysis"/>
    <property type="evidence" value="ECO:0007669"/>
    <property type="project" value="InterPro"/>
</dbReference>
<protein>
    <submittedName>
        <fullName evidence="6">Aspartic peptidase domain-containing protein</fullName>
    </submittedName>
</protein>
<dbReference type="PROSITE" id="PS51767">
    <property type="entry name" value="PEPTIDASE_A1"/>
    <property type="match status" value="1"/>
</dbReference>
<reference evidence="6" key="1">
    <citation type="submission" date="2023-03" db="EMBL/GenBank/DDBJ databases">
        <title>Massive genome expansion in bonnet fungi (Mycena s.s.) driven by repeated elements and novel gene families across ecological guilds.</title>
        <authorList>
            <consortium name="Lawrence Berkeley National Laboratory"/>
            <person name="Harder C.B."/>
            <person name="Miyauchi S."/>
            <person name="Viragh M."/>
            <person name="Kuo A."/>
            <person name="Thoen E."/>
            <person name="Andreopoulos B."/>
            <person name="Lu D."/>
            <person name="Skrede I."/>
            <person name="Drula E."/>
            <person name="Henrissat B."/>
            <person name="Morin E."/>
            <person name="Kohler A."/>
            <person name="Barry K."/>
            <person name="LaButti K."/>
            <person name="Morin E."/>
            <person name="Salamov A."/>
            <person name="Lipzen A."/>
            <person name="Mereny Z."/>
            <person name="Hegedus B."/>
            <person name="Baldrian P."/>
            <person name="Stursova M."/>
            <person name="Weitz H."/>
            <person name="Taylor A."/>
            <person name="Grigoriev I.V."/>
            <person name="Nagy L.G."/>
            <person name="Martin F."/>
            <person name="Kauserud H."/>
        </authorList>
    </citation>
    <scope>NUCLEOTIDE SEQUENCE</scope>
    <source>
        <strain evidence="6">CBHHK067</strain>
    </source>
</reference>
<feature type="transmembrane region" description="Helical" evidence="3">
    <location>
        <begin position="388"/>
        <end position="415"/>
    </location>
</feature>
<dbReference type="Gene3D" id="2.40.70.10">
    <property type="entry name" value="Acid Proteases"/>
    <property type="match status" value="2"/>
</dbReference>
<proteinExistence type="inferred from homology"/>
<evidence type="ECO:0000259" key="5">
    <source>
        <dbReference type="PROSITE" id="PS51767"/>
    </source>
</evidence>
<accession>A0AAD7D1N5</accession>
<name>A0AAD7D1N5_MYCRO</name>
<evidence type="ECO:0000256" key="2">
    <source>
        <dbReference type="SAM" id="MobiDB-lite"/>
    </source>
</evidence>
<gene>
    <name evidence="6" type="ORF">B0H17DRAFT_1208024</name>
</gene>
<sequence>MSSTFFLLRLLLIFSAFAISDARLAKRSAPPPQTLVIPVRQDENQIYSVMVNMSSNPSPQSFSFALTTSTGITTVAGADCDSCGGVPSYNPSASSSAQQLPQTQNVTTLNGTASGTLVRENCGLLQSNGSAWSYPNQTVTVASQSASFFSPGVSGMIGVGMAPFADTPAANWLARNPAQPTFSFGMALNKPSNFSADGGVLHWLQPDQSFYEGDIAWKPMIAADASAPSNMSSWFVEMDAWAVSGGTSSFNISQSGTQLLTFLDPFYGSIVFPQSAARAIYADIPGASKHATSAFAHSWKLPCDSKFRLTVTFGSLSTSLDQSALVVKQADGLCVGTIQEWIDASATEYLLGSPFIAVLYLIFSYSQSGDGTMGVAARAPTRDTLSRAAIVGVVLGTIAVVALLFITGFLAYSVWQRRAKKSHMRKQSKTGITPFTSVSESTSSRYSLRQQQNATYSSQAGLLDAPSNPTSPDWRATLLSAETNTFAGGTTFENGSHSGHGYYRTEVGSSSPGLIELDSPPPYVVPHSPPPVPLVPLRKARGG</sequence>
<dbReference type="InterPro" id="IPR021109">
    <property type="entry name" value="Peptidase_aspartic_dom_sf"/>
</dbReference>
<feature type="signal peptide" evidence="4">
    <location>
        <begin position="1"/>
        <end position="22"/>
    </location>
</feature>
<comment type="similarity">
    <text evidence="1">Belongs to the peptidase A1 family.</text>
</comment>
<dbReference type="InterPro" id="IPR001461">
    <property type="entry name" value="Aspartic_peptidase_A1"/>
</dbReference>
<keyword evidence="3" id="KW-0472">Membrane</keyword>
<comment type="caution">
    <text evidence="6">The sequence shown here is derived from an EMBL/GenBank/DDBJ whole genome shotgun (WGS) entry which is preliminary data.</text>
</comment>
<dbReference type="Proteomes" id="UP001221757">
    <property type="component" value="Unassembled WGS sequence"/>
</dbReference>
<keyword evidence="7" id="KW-1185">Reference proteome</keyword>
<evidence type="ECO:0000313" key="7">
    <source>
        <dbReference type="Proteomes" id="UP001221757"/>
    </source>
</evidence>
<dbReference type="InterPro" id="IPR034164">
    <property type="entry name" value="Pepsin-like_dom"/>
</dbReference>
<feature type="chain" id="PRO_5042170344" evidence="4">
    <location>
        <begin position="23"/>
        <end position="543"/>
    </location>
</feature>
<dbReference type="SUPFAM" id="SSF50630">
    <property type="entry name" value="Acid proteases"/>
    <property type="match status" value="1"/>
</dbReference>
<keyword evidence="3" id="KW-0812">Transmembrane</keyword>
<dbReference type="PANTHER" id="PTHR47966:SF74">
    <property type="entry name" value="AGR407CP"/>
    <property type="match status" value="1"/>
</dbReference>
<feature type="region of interest" description="Disordered" evidence="2">
    <location>
        <begin position="488"/>
        <end position="543"/>
    </location>
</feature>